<gene>
    <name evidence="4" type="ORF">SAMN06295960_3112</name>
</gene>
<feature type="transmembrane region" description="Helical" evidence="2">
    <location>
        <begin position="576"/>
        <end position="596"/>
    </location>
</feature>
<feature type="region of interest" description="Disordered" evidence="1">
    <location>
        <begin position="420"/>
        <end position="570"/>
    </location>
</feature>
<dbReference type="Pfam" id="PF08757">
    <property type="entry name" value="CotH"/>
    <property type="match status" value="1"/>
</dbReference>
<keyword evidence="2" id="KW-1133">Transmembrane helix</keyword>
<dbReference type="PROSITE" id="PS51257">
    <property type="entry name" value="PROKAR_LIPOPROTEIN"/>
    <property type="match status" value="1"/>
</dbReference>
<reference evidence="4 5" key="1">
    <citation type="submission" date="2017-04" db="EMBL/GenBank/DDBJ databases">
        <authorList>
            <person name="Afonso C.L."/>
            <person name="Miller P.J."/>
            <person name="Scott M.A."/>
            <person name="Spackman E."/>
            <person name="Goraichik I."/>
            <person name="Dimitrov K.M."/>
            <person name="Suarez D.L."/>
            <person name="Swayne D.E."/>
        </authorList>
    </citation>
    <scope>NUCLEOTIDE SEQUENCE [LARGE SCALE GENOMIC DNA]</scope>
    <source>
        <strain evidence="4 5">11</strain>
    </source>
</reference>
<feature type="compositionally biased region" description="Gly residues" evidence="1">
    <location>
        <begin position="521"/>
        <end position="546"/>
    </location>
</feature>
<dbReference type="EMBL" id="FXAZ01000004">
    <property type="protein sequence ID" value="SMG50383.1"/>
    <property type="molecule type" value="Genomic_DNA"/>
</dbReference>
<dbReference type="Proteomes" id="UP000193834">
    <property type="component" value="Unassembled WGS sequence"/>
</dbReference>
<feature type="compositionally biased region" description="Gly residues" evidence="1">
    <location>
        <begin position="553"/>
        <end position="565"/>
    </location>
</feature>
<evidence type="ECO:0000256" key="1">
    <source>
        <dbReference type="SAM" id="MobiDB-lite"/>
    </source>
</evidence>
<evidence type="ECO:0000256" key="2">
    <source>
        <dbReference type="SAM" id="Phobius"/>
    </source>
</evidence>
<evidence type="ECO:0000313" key="4">
    <source>
        <dbReference type="EMBL" id="SMG50383.1"/>
    </source>
</evidence>
<feature type="chain" id="PRO_5039214756" evidence="3">
    <location>
        <begin position="27"/>
        <end position="601"/>
    </location>
</feature>
<dbReference type="STRING" id="1852522.SAMN06295960_3112"/>
<feature type="signal peptide" evidence="3">
    <location>
        <begin position="1"/>
        <end position="26"/>
    </location>
</feature>
<dbReference type="AlphaFoldDB" id="A0A1X7LAG3"/>
<feature type="compositionally biased region" description="Polar residues" evidence="1">
    <location>
        <begin position="479"/>
        <end position="497"/>
    </location>
</feature>
<name>A0A1X7LAG3_9BACL</name>
<dbReference type="InterPro" id="IPR014867">
    <property type="entry name" value="Spore_coat_CotH_CotH2/3/7"/>
</dbReference>
<accession>A0A1X7LAG3</accession>
<feature type="compositionally biased region" description="Gly residues" evidence="1">
    <location>
        <begin position="429"/>
        <end position="439"/>
    </location>
</feature>
<keyword evidence="3" id="KW-0732">Signal</keyword>
<evidence type="ECO:0000313" key="5">
    <source>
        <dbReference type="Proteomes" id="UP000193834"/>
    </source>
</evidence>
<organism evidence="4 5">
    <name type="scientific">Paenibacillus aquistagni</name>
    <dbReference type="NCBI Taxonomy" id="1852522"/>
    <lineage>
        <taxon>Bacteria</taxon>
        <taxon>Bacillati</taxon>
        <taxon>Bacillota</taxon>
        <taxon>Bacilli</taxon>
        <taxon>Bacillales</taxon>
        <taxon>Paenibacillaceae</taxon>
        <taxon>Paenibacillus</taxon>
    </lineage>
</organism>
<keyword evidence="2" id="KW-0472">Membrane</keyword>
<dbReference type="RefSeq" id="WP_085495542.1">
    <property type="nucleotide sequence ID" value="NZ_FXAZ01000004.1"/>
</dbReference>
<dbReference type="PANTHER" id="PTHR40050">
    <property type="entry name" value="INNER SPORE COAT PROTEIN H"/>
    <property type="match status" value="1"/>
</dbReference>
<proteinExistence type="predicted"/>
<feature type="compositionally biased region" description="Low complexity" evidence="1">
    <location>
        <begin position="507"/>
        <end position="520"/>
    </location>
</feature>
<dbReference type="OrthoDB" id="3235126at2"/>
<protein>
    <submittedName>
        <fullName evidence="4">CotH protein</fullName>
    </submittedName>
</protein>
<evidence type="ECO:0000256" key="3">
    <source>
        <dbReference type="SAM" id="SignalP"/>
    </source>
</evidence>
<keyword evidence="5" id="KW-1185">Reference proteome</keyword>
<dbReference type="PANTHER" id="PTHR40050:SF1">
    <property type="entry name" value="INNER SPORE COAT PROTEIN H"/>
    <property type="match status" value="1"/>
</dbReference>
<sequence length="601" mass="64230">MKAKITSLLLTAGLLLLAIVSTGCMTQHPIQLESADASLGAAGSSAVKTSEERRLDEEVFPQDKIIDVKVTMSSDDFQDMLDNASQEEYKPASVEYNGTTIDNVAIRTKGNLSLRSVVNSDSDRYSFKIAFDEYIGSQNLHGVTKINLNNNYSDPTYMREFLSYELAEKMGLPTPKYSYVRLYVNNELKGLYLAIEQFGTAYLNRNFQNTSGAFYKANGGSGSELTWLGDNARLYTGLDLKSATSNDDILIRMLNELNHDSDLESYIDVDEVLKYIALNVVATNMDSYLGQNKHNYYLYENHGLFNMLPWDYNMAFGGFGGSSVMIDEPTQGQLADRPMIAKLLANEEYKARYHEIIQEAIQGYLAEANFSARIDALDALIASDVEQDTTAFYTYEQYKEGLTSLKKTNATTIKSIQDQLDGTAASSGDGSGSGMSGRGGGERPAMAQPSKEQAEDGVTTASTVNEAGQLPAAERPANAAQTEEGTQGNIANGNGTEQMPDEGNTQGEAPPANNGAAPPDGAGGGMEAPPDGFGGGMGTLPDGGNGMERPNGMGRGGAGPGGFGGTAAPQGSAATAITALASALVLGLACLVIVFYKRRRL</sequence>
<keyword evidence="2" id="KW-0812">Transmembrane</keyword>